<dbReference type="Gene3D" id="2.170.16.10">
    <property type="entry name" value="Hedgehog/Intein (Hint) domain"/>
    <property type="match status" value="1"/>
</dbReference>
<dbReference type="SMART" id="SM00306">
    <property type="entry name" value="HintN"/>
    <property type="match status" value="1"/>
</dbReference>
<dbReference type="RefSeq" id="WP_026747073.1">
    <property type="nucleotide sequence ID" value="NZ_AP019823.1"/>
</dbReference>
<organism evidence="2 3">
    <name type="scientific">Leptotrichia hofstadii</name>
    <dbReference type="NCBI Taxonomy" id="157688"/>
    <lineage>
        <taxon>Bacteria</taxon>
        <taxon>Fusobacteriati</taxon>
        <taxon>Fusobacteriota</taxon>
        <taxon>Fusobacteriia</taxon>
        <taxon>Fusobacteriales</taxon>
        <taxon>Leptotrichiaceae</taxon>
        <taxon>Leptotrichia</taxon>
    </lineage>
</organism>
<dbReference type="InterPro" id="IPR006141">
    <property type="entry name" value="Intein_N"/>
</dbReference>
<dbReference type="InterPro" id="IPR030934">
    <property type="entry name" value="Intein_C"/>
</dbReference>
<dbReference type="EMBL" id="AP019823">
    <property type="protein sequence ID" value="BBM39057.1"/>
    <property type="molecule type" value="Genomic_DNA"/>
</dbReference>
<dbReference type="GO" id="GO:0016539">
    <property type="term" value="P:intein-mediated protein splicing"/>
    <property type="evidence" value="ECO:0007669"/>
    <property type="project" value="InterPro"/>
</dbReference>
<keyword evidence="3" id="KW-1185">Reference proteome</keyword>
<protein>
    <recommendedName>
        <fullName evidence="1">Hint domain-containing protein</fullName>
    </recommendedName>
</protein>
<dbReference type="PROSITE" id="PS50817">
    <property type="entry name" value="INTEIN_N_TER"/>
    <property type="match status" value="1"/>
</dbReference>
<dbReference type="SUPFAM" id="SSF51294">
    <property type="entry name" value="Hedgehog/intein (Hint) domain"/>
    <property type="match status" value="1"/>
</dbReference>
<sequence length="513" mass="56596">MAEIALGFTGFDVIMDIRDMAACAMKGDWLGFGLSAIGVIPIIGGGIKAFNIARKGGNAVAEIAENTGKWAKSLKPAEAAKDMVKNAGQAAETIADVSTAAFKGGVKGVIKSAKYIKAFSEAPSLKRLADDILAAGKKIVVAGKDAVPKIKAKICEFKTSLGFNGCFSEETLVRTPNGYVKIENIKKGELIYSYNLLTGEIELKPVLEVLKTYNQENTLKLKFKENIEIETTFNHEFMTSDGEWITAEELDLGTKVYTLTGEIISLEAKEITRNVNPKIMYDLEIEDNHNYFVSEKDLLVHNASCIEKIEDIKKITGMEIEDVKDFQKYVDDVLEDMKKAEMKGINVKGRYLEKPKVNKADKIKVVSETSVIDETGDVSRAYGMNNTGKGRAEYVKTEEIKYPSQEFKEKNLDNPGGYPNVTKDDIHAEIESAEGLVVDGVDFTNKDVVTKLDFIEEFKSKYGKTPCGFCQTSVAEYAKQAGANSITVVAPDGIFFWHSSFENTKLINLNYLK</sequence>
<dbReference type="CDD" id="cd00081">
    <property type="entry name" value="Hint"/>
    <property type="match status" value="1"/>
</dbReference>
<reference evidence="2 3" key="1">
    <citation type="submission" date="2019-07" db="EMBL/GenBank/DDBJ databases">
        <title>Complete Genome Sequence of Leptotrichia hofstadii Strain JCM16775.</title>
        <authorList>
            <person name="Watanabe S."/>
            <person name="Cui L."/>
        </authorList>
    </citation>
    <scope>NUCLEOTIDE SEQUENCE [LARGE SCALE GENOMIC DNA]</scope>
    <source>
        <strain evidence="2 3">JCM16775</strain>
    </source>
</reference>
<evidence type="ECO:0000313" key="3">
    <source>
        <dbReference type="Proteomes" id="UP000321892"/>
    </source>
</evidence>
<dbReference type="NCBIfam" id="TIGR01443">
    <property type="entry name" value="intein_Cterm"/>
    <property type="match status" value="1"/>
</dbReference>
<dbReference type="InterPro" id="IPR003587">
    <property type="entry name" value="Hint_dom_N"/>
</dbReference>
<dbReference type="KEGG" id="lhf:JCM16775_1768"/>
<dbReference type="OrthoDB" id="603864at2"/>
<proteinExistence type="predicted"/>
<name>A0A510JIG7_9FUSO</name>
<dbReference type="PROSITE" id="PS50818">
    <property type="entry name" value="INTEIN_C_TER"/>
    <property type="match status" value="1"/>
</dbReference>
<accession>A0A510JIG7</accession>
<gene>
    <name evidence="2" type="ORF">JCM16775_1768</name>
</gene>
<dbReference type="Pfam" id="PF07591">
    <property type="entry name" value="PT-HINT"/>
    <property type="match status" value="1"/>
</dbReference>
<evidence type="ECO:0000313" key="2">
    <source>
        <dbReference type="EMBL" id="BBM39057.1"/>
    </source>
</evidence>
<dbReference type="AlphaFoldDB" id="A0A510JIG7"/>
<feature type="domain" description="Hint" evidence="1">
    <location>
        <begin position="164"/>
        <end position="260"/>
    </location>
</feature>
<dbReference type="InterPro" id="IPR036844">
    <property type="entry name" value="Hint_dom_sf"/>
</dbReference>
<dbReference type="Proteomes" id="UP000321892">
    <property type="component" value="Chromosome"/>
</dbReference>
<evidence type="ECO:0000259" key="1">
    <source>
        <dbReference type="SMART" id="SM00306"/>
    </source>
</evidence>
<dbReference type="NCBIfam" id="TIGR01445">
    <property type="entry name" value="intein_Nterm"/>
    <property type="match status" value="1"/>
</dbReference>